<dbReference type="EMBL" id="JAUJLE010000053">
    <property type="protein sequence ID" value="KAK0995228.1"/>
    <property type="molecule type" value="Genomic_DNA"/>
</dbReference>
<keyword evidence="5" id="KW-1185">Reference proteome</keyword>
<dbReference type="PANTHER" id="PTHR46179">
    <property type="entry name" value="ZINC FINGER PROTEIN"/>
    <property type="match status" value="1"/>
</dbReference>
<feature type="region of interest" description="Disordered" evidence="2">
    <location>
        <begin position="236"/>
        <end position="275"/>
    </location>
</feature>
<feature type="domain" description="C2H2-type" evidence="3">
    <location>
        <begin position="756"/>
        <end position="792"/>
    </location>
</feature>
<feature type="region of interest" description="Disordered" evidence="2">
    <location>
        <begin position="137"/>
        <end position="156"/>
    </location>
</feature>
<dbReference type="GO" id="GO:0008270">
    <property type="term" value="F:zinc ion binding"/>
    <property type="evidence" value="ECO:0007669"/>
    <property type="project" value="UniProtKB-KW"/>
</dbReference>
<feature type="compositionally biased region" description="Polar residues" evidence="2">
    <location>
        <begin position="642"/>
        <end position="666"/>
    </location>
</feature>
<evidence type="ECO:0000256" key="1">
    <source>
        <dbReference type="PROSITE-ProRule" id="PRU00042"/>
    </source>
</evidence>
<feature type="compositionally biased region" description="Low complexity" evidence="2">
    <location>
        <begin position="712"/>
        <end position="731"/>
    </location>
</feature>
<gene>
    <name evidence="4" type="ORF">LTR91_007419</name>
</gene>
<dbReference type="InterPro" id="IPR013087">
    <property type="entry name" value="Znf_C2H2_type"/>
</dbReference>
<feature type="region of interest" description="Disordered" evidence="2">
    <location>
        <begin position="696"/>
        <end position="771"/>
    </location>
</feature>
<feature type="compositionally biased region" description="Polar residues" evidence="2">
    <location>
        <begin position="732"/>
        <end position="742"/>
    </location>
</feature>
<proteinExistence type="predicted"/>
<comment type="caution">
    <text evidence="4">The sequence shown here is derived from an EMBL/GenBank/DDBJ whole genome shotgun (WGS) entry which is preliminary data.</text>
</comment>
<dbReference type="Pfam" id="PF00096">
    <property type="entry name" value="zf-C2H2"/>
    <property type="match status" value="1"/>
</dbReference>
<evidence type="ECO:0000259" key="3">
    <source>
        <dbReference type="PROSITE" id="PS50157"/>
    </source>
</evidence>
<feature type="region of interest" description="Disordered" evidence="2">
    <location>
        <begin position="343"/>
        <end position="368"/>
    </location>
</feature>
<keyword evidence="1" id="KW-0479">Metal-binding</keyword>
<feature type="compositionally biased region" description="Polar residues" evidence="2">
    <location>
        <begin position="749"/>
        <end position="771"/>
    </location>
</feature>
<evidence type="ECO:0000313" key="5">
    <source>
        <dbReference type="Proteomes" id="UP001175353"/>
    </source>
</evidence>
<feature type="compositionally biased region" description="Low complexity" evidence="2">
    <location>
        <begin position="138"/>
        <end position="152"/>
    </location>
</feature>
<dbReference type="GO" id="GO:0006357">
    <property type="term" value="P:regulation of transcription by RNA polymerase II"/>
    <property type="evidence" value="ECO:0007669"/>
    <property type="project" value="TreeGrafter"/>
</dbReference>
<feature type="compositionally biased region" description="Basic residues" evidence="2">
    <location>
        <begin position="696"/>
        <end position="707"/>
    </location>
</feature>
<dbReference type="PROSITE" id="PS00028">
    <property type="entry name" value="ZINC_FINGER_C2H2_1"/>
    <property type="match status" value="1"/>
</dbReference>
<organism evidence="4 5">
    <name type="scientific">Friedmanniomyces endolithicus</name>
    <dbReference type="NCBI Taxonomy" id="329885"/>
    <lineage>
        <taxon>Eukaryota</taxon>
        <taxon>Fungi</taxon>
        <taxon>Dikarya</taxon>
        <taxon>Ascomycota</taxon>
        <taxon>Pezizomycotina</taxon>
        <taxon>Dothideomycetes</taxon>
        <taxon>Dothideomycetidae</taxon>
        <taxon>Mycosphaerellales</taxon>
        <taxon>Teratosphaeriaceae</taxon>
        <taxon>Friedmanniomyces</taxon>
    </lineage>
</organism>
<feature type="compositionally biased region" description="Polar residues" evidence="2">
    <location>
        <begin position="343"/>
        <end position="357"/>
    </location>
</feature>
<feature type="compositionally biased region" description="Polar residues" evidence="2">
    <location>
        <begin position="246"/>
        <end position="275"/>
    </location>
</feature>
<feature type="region of interest" description="Disordered" evidence="2">
    <location>
        <begin position="642"/>
        <end position="670"/>
    </location>
</feature>
<evidence type="ECO:0000256" key="2">
    <source>
        <dbReference type="SAM" id="MobiDB-lite"/>
    </source>
</evidence>
<protein>
    <recommendedName>
        <fullName evidence="3">C2H2-type domain-containing protein</fullName>
    </recommendedName>
</protein>
<dbReference type="GO" id="GO:0005634">
    <property type="term" value="C:nucleus"/>
    <property type="evidence" value="ECO:0007669"/>
    <property type="project" value="TreeGrafter"/>
</dbReference>
<dbReference type="Proteomes" id="UP001175353">
    <property type="component" value="Unassembled WGS sequence"/>
</dbReference>
<dbReference type="PROSITE" id="PS50157">
    <property type="entry name" value="ZINC_FINGER_C2H2_2"/>
    <property type="match status" value="2"/>
</dbReference>
<keyword evidence="1" id="KW-0862">Zinc</keyword>
<dbReference type="InterPro" id="IPR051061">
    <property type="entry name" value="Zinc_finger_trans_reg"/>
</dbReference>
<sequence length="833" mass="91114">MYLQKMVVETCEHRGCVDPKGRPSCRSAVSSFACEITYSASAPDCHGELTSISIYIIPPRDLLSPTLATSTSSTTSPCVLERAIDLSLVRSSLGFEIPKKGRRSSRSPPIRVLAPICHQRIRHPLDLTLTNSVDKNITHPPANTTGTTNTTAFSKDTPNTHAFDAFTQALALLQQPPNQSCMNDYAGFVAPTPTFVLQTAFPTYEAVDTNSLQPAVYGDWQMHNSMGIPAVPNTPASFKRARGHQRTPSASTIASNGPASPYTHSNYSHPQIANTDFAPQSPAAFADQAGIYSKNFLTTLHTPNESVYMGTAYMPSVAAHTGAHDAMKGFAIDQHNGDFATQYQQSGRRSMSSNASPATPPGEPVQNGQYPVPQNGEAHAWMTGVEQDGLLYENADIAPANPNVQLWRSESQAYQDELYNPPTTEYATAPPPASKPTKSYLTPHRNLMTERLQTANLARSHSPTSSISRERSPFRDTSLFAPTRDWRSPAPSVGTAASMRQQQKEQAEEVELAQHRPQLNRESTKTISPKDALLDYNEQEQPSLFQDSIPTGYKPHTGGTEQWPNNFYGQPGSTFGTLQTPSQQSFVNFRATSADGYSGADATSFVPLPPLEQGSLQNPAYLNTYVAPKMESNPEFPAHLTTMESSVSDNPPPSSQDSTANVTTIQRPADTRAATGTYTCTYHNCTQRFDSHATLQKHKRDIHRVQQHSRDNSGTSHAASSNSGSASPRSTESPGPSTSGMTSAELMARNSQTGPHKCTRTNPSTNKPCNTIFSRPYDLTRHEDTIHNGRKQKVRCPMCREEKNFSRTDALTRHMRVVHPEVESFGKRGKRGL</sequence>
<name>A0AAN6KPB1_9PEZI</name>
<reference evidence="4" key="1">
    <citation type="submission" date="2023-06" db="EMBL/GenBank/DDBJ databases">
        <title>Black Yeasts Isolated from many extreme environments.</title>
        <authorList>
            <person name="Coleine C."/>
            <person name="Stajich J.E."/>
            <person name="Selbmann L."/>
        </authorList>
    </citation>
    <scope>NUCLEOTIDE SEQUENCE</scope>
    <source>
        <strain evidence="4">CCFEE 5200</strain>
    </source>
</reference>
<accession>A0AAN6KPB1</accession>
<evidence type="ECO:0000313" key="4">
    <source>
        <dbReference type="EMBL" id="KAK0995228.1"/>
    </source>
</evidence>
<feature type="domain" description="C2H2-type" evidence="3">
    <location>
        <begin position="678"/>
        <end position="708"/>
    </location>
</feature>
<keyword evidence="1" id="KW-0863">Zinc-finger</keyword>
<dbReference type="AlphaFoldDB" id="A0AAN6KPB1"/>
<dbReference type="PANTHER" id="PTHR46179:SF19">
    <property type="entry name" value="C2H2 FINGER DOMAIN TRANSCRIPTION FACTOR (EUROFUNG)-RELATED"/>
    <property type="match status" value="1"/>
</dbReference>
<dbReference type="Gene3D" id="3.30.160.60">
    <property type="entry name" value="Classic Zinc Finger"/>
    <property type="match status" value="1"/>
</dbReference>
<dbReference type="SMART" id="SM00355">
    <property type="entry name" value="ZnF_C2H2"/>
    <property type="match status" value="3"/>
</dbReference>